<comment type="caution">
    <text evidence="2">The sequence shown here is derived from an EMBL/GenBank/DDBJ whole genome shotgun (WGS) entry which is preliminary data.</text>
</comment>
<reference evidence="2 3" key="1">
    <citation type="journal article" date="2020" name="Mol. Biol. Evol.">
        <title>Distinct Expression and Methylation Patterns for Genes with Different Fates following a Single Whole-Genome Duplication in Flowering Plants.</title>
        <authorList>
            <person name="Shi T."/>
            <person name="Rahmani R.S."/>
            <person name="Gugger P.F."/>
            <person name="Wang M."/>
            <person name="Li H."/>
            <person name="Zhang Y."/>
            <person name="Li Z."/>
            <person name="Wang Q."/>
            <person name="Van de Peer Y."/>
            <person name="Marchal K."/>
            <person name="Chen J."/>
        </authorList>
    </citation>
    <scope>NUCLEOTIDE SEQUENCE [LARGE SCALE GENOMIC DNA]</scope>
    <source>
        <tissue evidence="2">Leaf</tissue>
    </source>
</reference>
<protein>
    <submittedName>
        <fullName evidence="2">Uncharacterized protein</fullName>
    </submittedName>
</protein>
<accession>A0A822YM39</accession>
<feature type="region of interest" description="Disordered" evidence="1">
    <location>
        <begin position="1"/>
        <end position="27"/>
    </location>
</feature>
<dbReference type="Proteomes" id="UP000607653">
    <property type="component" value="Unassembled WGS sequence"/>
</dbReference>
<proteinExistence type="predicted"/>
<name>A0A822YM39_NELNU</name>
<dbReference type="AlphaFoldDB" id="A0A822YM39"/>
<organism evidence="2 3">
    <name type="scientific">Nelumbo nucifera</name>
    <name type="common">Sacred lotus</name>
    <dbReference type="NCBI Taxonomy" id="4432"/>
    <lineage>
        <taxon>Eukaryota</taxon>
        <taxon>Viridiplantae</taxon>
        <taxon>Streptophyta</taxon>
        <taxon>Embryophyta</taxon>
        <taxon>Tracheophyta</taxon>
        <taxon>Spermatophyta</taxon>
        <taxon>Magnoliopsida</taxon>
        <taxon>Proteales</taxon>
        <taxon>Nelumbonaceae</taxon>
        <taxon>Nelumbo</taxon>
    </lineage>
</organism>
<gene>
    <name evidence="2" type="ORF">HUJ06_011502</name>
</gene>
<evidence type="ECO:0000256" key="1">
    <source>
        <dbReference type="SAM" id="MobiDB-lite"/>
    </source>
</evidence>
<evidence type="ECO:0000313" key="3">
    <source>
        <dbReference type="Proteomes" id="UP000607653"/>
    </source>
</evidence>
<evidence type="ECO:0000313" key="2">
    <source>
        <dbReference type="EMBL" id="DAD32651.1"/>
    </source>
</evidence>
<dbReference type="EMBL" id="DUZY01000003">
    <property type="protein sequence ID" value="DAD32651.1"/>
    <property type="molecule type" value="Genomic_DNA"/>
</dbReference>
<sequence length="27" mass="3130">MKDIRDHRKVGFQGQREKGYREAPGIG</sequence>
<keyword evidence="3" id="KW-1185">Reference proteome</keyword>